<feature type="compositionally biased region" description="Polar residues" evidence="1">
    <location>
        <begin position="568"/>
        <end position="613"/>
    </location>
</feature>
<feature type="chain" id="PRO_5043350614" description="VWFA domain-containing protein" evidence="2">
    <location>
        <begin position="22"/>
        <end position="704"/>
    </location>
</feature>
<evidence type="ECO:0000256" key="1">
    <source>
        <dbReference type="SAM" id="MobiDB-lite"/>
    </source>
</evidence>
<feature type="region of interest" description="Disordered" evidence="1">
    <location>
        <begin position="432"/>
        <end position="460"/>
    </location>
</feature>
<reference evidence="4" key="2">
    <citation type="submission" date="2023-05" db="EMBL/GenBank/DDBJ databases">
        <authorList>
            <consortium name="Lawrence Berkeley National Laboratory"/>
            <person name="Steindorff A."/>
            <person name="Hensen N."/>
            <person name="Bonometti L."/>
            <person name="Westerberg I."/>
            <person name="Brannstrom I.O."/>
            <person name="Guillou S."/>
            <person name="Cros-Aarteil S."/>
            <person name="Calhoun S."/>
            <person name="Haridas S."/>
            <person name="Kuo A."/>
            <person name="Mondo S."/>
            <person name="Pangilinan J."/>
            <person name="Riley R."/>
            <person name="Labutti K."/>
            <person name="Andreopoulos B."/>
            <person name="Lipzen A."/>
            <person name="Chen C."/>
            <person name="Yanf M."/>
            <person name="Daum C."/>
            <person name="Ng V."/>
            <person name="Clum A."/>
            <person name="Ohm R."/>
            <person name="Martin F."/>
            <person name="Silar P."/>
            <person name="Natvig D."/>
            <person name="Lalanne C."/>
            <person name="Gautier V."/>
            <person name="Ament-Velasquez S.L."/>
            <person name="Kruys A."/>
            <person name="Hutchinson M.I."/>
            <person name="Powell A.J."/>
            <person name="Barry K."/>
            <person name="Miller A.N."/>
            <person name="Grigoriev I.V."/>
            <person name="Debuchy R."/>
            <person name="Gladieux P."/>
            <person name="Thoren M.H."/>
            <person name="Johannesson H."/>
        </authorList>
    </citation>
    <scope>NUCLEOTIDE SEQUENCE</scope>
    <source>
        <strain evidence="4">PSN243</strain>
    </source>
</reference>
<dbReference type="CDD" id="cd00198">
    <property type="entry name" value="vWFA"/>
    <property type="match status" value="1"/>
</dbReference>
<dbReference type="EMBL" id="MU865982">
    <property type="protein sequence ID" value="KAK4444098.1"/>
    <property type="molecule type" value="Genomic_DNA"/>
</dbReference>
<dbReference type="SUPFAM" id="SSF53300">
    <property type="entry name" value="vWA-like"/>
    <property type="match status" value="1"/>
</dbReference>
<evidence type="ECO:0000256" key="2">
    <source>
        <dbReference type="SAM" id="SignalP"/>
    </source>
</evidence>
<evidence type="ECO:0000313" key="5">
    <source>
        <dbReference type="Proteomes" id="UP001321760"/>
    </source>
</evidence>
<feature type="compositionally biased region" description="Polar residues" evidence="1">
    <location>
        <begin position="532"/>
        <end position="554"/>
    </location>
</feature>
<sequence>MRLALALFGAVTAAAASTSRASSIALMRRAEVETCSGLSVASNNGNRKVVIVIDSSGSMSDSDPSDLRLSAGRALNDFLISNAEASGSVKADQVSIVDFSSSAQTVFGPGDPGDPDANKAISNIVISGGTFIAGGVLEAIDQIEKMSGETRDRSSIVVYTDGEDSSTTRLVDAITNATALGIRVSFGFLDRRASRQPEEVLQAVRDSKGAYATITVAEGSINYVNYVLLNGLATQDNPEGAGDRLLAGLASTQFISGSNSVSMKYFAEQGEKANFTLTSFSGDSLDMEARMNGQSLNTTKGSRTSRKFMEITPPSTGDLEVIVTASNSPVDGLFSILTGSSAPIKNCTVGVRNTSGLSTGAKAGIGVGAAVAALALAAASVAAYKYFHAGGNTTSAPVGTNTTAPTLANGETTGYYPGGEKLGPETTHTSIPSNHTGGFEGNMTGQAPSGPMTPLQVPLSGAPGVPYSGVPPFVPPLMAPPISQNSTGKESPSQNTGYRQPYGSGNEYQQNLGGQNGYQNNMTPVGDHHNHTNTGGDPYNHTSSPFQGNHTGSPYQGGHPGLGDDGYNHTSSPYQGNNTGTPFSDANTTSGSYSPTNHTNFDSGNHTNWNTPGSAPAPGHPNTGPGPGGHPPQPFFQMPSAPTWQAQTRPEERKHHHHEWLAPNTACEHPDCPLFARDHQCSPSRETCACTCRDANCPVTGRGG</sequence>
<dbReference type="Gene3D" id="3.40.50.410">
    <property type="entry name" value="von Willebrand factor, type A domain"/>
    <property type="match status" value="1"/>
</dbReference>
<gene>
    <name evidence="4" type="ORF">QBC34DRAFT_196027</name>
</gene>
<protein>
    <recommendedName>
        <fullName evidence="3">VWFA domain-containing protein</fullName>
    </recommendedName>
</protein>
<dbReference type="InterPro" id="IPR002035">
    <property type="entry name" value="VWF_A"/>
</dbReference>
<dbReference type="AlphaFoldDB" id="A0AAV9G6S2"/>
<proteinExistence type="predicted"/>
<feature type="region of interest" description="Disordered" evidence="1">
    <location>
        <begin position="478"/>
        <end position="645"/>
    </location>
</feature>
<keyword evidence="2" id="KW-0732">Signal</keyword>
<keyword evidence="5" id="KW-1185">Reference proteome</keyword>
<dbReference type="SMART" id="SM00327">
    <property type="entry name" value="VWA"/>
    <property type="match status" value="1"/>
</dbReference>
<accession>A0AAV9G6S2</accession>
<evidence type="ECO:0000313" key="4">
    <source>
        <dbReference type="EMBL" id="KAK4444098.1"/>
    </source>
</evidence>
<feature type="signal peptide" evidence="2">
    <location>
        <begin position="1"/>
        <end position="21"/>
    </location>
</feature>
<feature type="compositionally biased region" description="Polar residues" evidence="1">
    <location>
        <begin position="482"/>
        <end position="498"/>
    </location>
</feature>
<dbReference type="Pfam" id="PF00092">
    <property type="entry name" value="VWA"/>
    <property type="match status" value="1"/>
</dbReference>
<feature type="compositionally biased region" description="Low complexity" evidence="1">
    <location>
        <begin position="505"/>
        <end position="521"/>
    </location>
</feature>
<reference evidence="4" key="1">
    <citation type="journal article" date="2023" name="Mol. Phylogenet. Evol.">
        <title>Genome-scale phylogeny and comparative genomics of the fungal order Sordariales.</title>
        <authorList>
            <person name="Hensen N."/>
            <person name="Bonometti L."/>
            <person name="Westerberg I."/>
            <person name="Brannstrom I.O."/>
            <person name="Guillou S."/>
            <person name="Cros-Aarteil S."/>
            <person name="Calhoun S."/>
            <person name="Haridas S."/>
            <person name="Kuo A."/>
            <person name="Mondo S."/>
            <person name="Pangilinan J."/>
            <person name="Riley R."/>
            <person name="LaButti K."/>
            <person name="Andreopoulos B."/>
            <person name="Lipzen A."/>
            <person name="Chen C."/>
            <person name="Yan M."/>
            <person name="Daum C."/>
            <person name="Ng V."/>
            <person name="Clum A."/>
            <person name="Steindorff A."/>
            <person name="Ohm R.A."/>
            <person name="Martin F."/>
            <person name="Silar P."/>
            <person name="Natvig D.O."/>
            <person name="Lalanne C."/>
            <person name="Gautier V."/>
            <person name="Ament-Velasquez S.L."/>
            <person name="Kruys A."/>
            <person name="Hutchinson M.I."/>
            <person name="Powell A.J."/>
            <person name="Barry K."/>
            <person name="Miller A.N."/>
            <person name="Grigoriev I.V."/>
            <person name="Debuchy R."/>
            <person name="Gladieux P."/>
            <person name="Hiltunen Thoren M."/>
            <person name="Johannesson H."/>
        </authorList>
    </citation>
    <scope>NUCLEOTIDE SEQUENCE</scope>
    <source>
        <strain evidence="4">PSN243</strain>
    </source>
</reference>
<feature type="domain" description="VWFA" evidence="3">
    <location>
        <begin position="48"/>
        <end position="232"/>
    </location>
</feature>
<name>A0AAV9G6S2_9PEZI</name>
<dbReference type="PROSITE" id="PS50234">
    <property type="entry name" value="VWFA"/>
    <property type="match status" value="1"/>
</dbReference>
<dbReference type="InterPro" id="IPR036465">
    <property type="entry name" value="vWFA_dom_sf"/>
</dbReference>
<dbReference type="Proteomes" id="UP001321760">
    <property type="component" value="Unassembled WGS sequence"/>
</dbReference>
<comment type="caution">
    <text evidence="4">The sequence shown here is derived from an EMBL/GenBank/DDBJ whole genome shotgun (WGS) entry which is preliminary data.</text>
</comment>
<evidence type="ECO:0000259" key="3">
    <source>
        <dbReference type="PROSITE" id="PS50234"/>
    </source>
</evidence>
<organism evidence="4 5">
    <name type="scientific">Podospora aff. communis PSN243</name>
    <dbReference type="NCBI Taxonomy" id="3040156"/>
    <lineage>
        <taxon>Eukaryota</taxon>
        <taxon>Fungi</taxon>
        <taxon>Dikarya</taxon>
        <taxon>Ascomycota</taxon>
        <taxon>Pezizomycotina</taxon>
        <taxon>Sordariomycetes</taxon>
        <taxon>Sordariomycetidae</taxon>
        <taxon>Sordariales</taxon>
        <taxon>Podosporaceae</taxon>
        <taxon>Podospora</taxon>
    </lineage>
</organism>